<dbReference type="Proteomes" id="UP000295292">
    <property type="component" value="Unassembled WGS sequence"/>
</dbReference>
<dbReference type="SUPFAM" id="SSF53448">
    <property type="entry name" value="Nucleotide-diphospho-sugar transferases"/>
    <property type="match status" value="1"/>
</dbReference>
<dbReference type="InterPro" id="IPR029044">
    <property type="entry name" value="Nucleotide-diphossugar_trans"/>
</dbReference>
<reference evidence="5 6" key="1">
    <citation type="submission" date="2019-03" db="EMBL/GenBank/DDBJ databases">
        <title>Genomic Encyclopedia of Archaeal and Bacterial Type Strains, Phase II (KMG-II): from individual species to whole genera.</title>
        <authorList>
            <person name="Goeker M."/>
        </authorList>
    </citation>
    <scope>NUCLEOTIDE SEQUENCE [LARGE SCALE GENOMIC DNA]</scope>
    <source>
        <strain evidence="5 6">DSM 28353</strain>
    </source>
</reference>
<feature type="domain" description="Glycosyltransferase 2-like" evidence="4">
    <location>
        <begin position="7"/>
        <end position="110"/>
    </location>
</feature>
<proteinExistence type="inferred from homology"/>
<sequence>MKRVLTIIVTYNFEPWLDKCIQSLLSSTYPNDVLILDNNSQDTTVQSIKQRYPSIRMIANSSNLGFGRANNVGLNIALKEGYDFAFLVNQDAWIASDCLERLIAGCQDEFGIISPMHLDGTERKLDKGFADYIKNATEKDNYGVVPFINAAFWLLPIHVLKTIGGFSPIFFHYGEDKDYANRIRYHQLKTAFIKDAFAYHDRQNRPFKREAYYKGEFVYHLTEYCNINYNCMTAFGNSFGASLKKAITAVLKLNFNDGGDYFKIAWRIFCLTPNVIKTRSFNKRAEQAIL</sequence>
<evidence type="ECO:0000256" key="3">
    <source>
        <dbReference type="ARBA" id="ARBA00022679"/>
    </source>
</evidence>
<dbReference type="AlphaFoldDB" id="A0A4R6W8X7"/>
<evidence type="ECO:0000256" key="2">
    <source>
        <dbReference type="ARBA" id="ARBA00022676"/>
    </source>
</evidence>
<name>A0A4R6W8X7_9SPHI</name>
<keyword evidence="2" id="KW-0328">Glycosyltransferase</keyword>
<dbReference type="Pfam" id="PF00535">
    <property type="entry name" value="Glycos_transf_2"/>
    <property type="match status" value="1"/>
</dbReference>
<evidence type="ECO:0000256" key="1">
    <source>
        <dbReference type="ARBA" id="ARBA00006739"/>
    </source>
</evidence>
<evidence type="ECO:0000259" key="4">
    <source>
        <dbReference type="Pfam" id="PF00535"/>
    </source>
</evidence>
<dbReference type="Gene3D" id="3.90.550.10">
    <property type="entry name" value="Spore Coat Polysaccharide Biosynthesis Protein SpsA, Chain A"/>
    <property type="match status" value="1"/>
</dbReference>
<dbReference type="EMBL" id="SNYV01000017">
    <property type="protein sequence ID" value="TDQ75465.1"/>
    <property type="molecule type" value="Genomic_DNA"/>
</dbReference>
<dbReference type="InterPro" id="IPR001173">
    <property type="entry name" value="Glyco_trans_2-like"/>
</dbReference>
<keyword evidence="6" id="KW-1185">Reference proteome</keyword>
<dbReference type="OrthoDB" id="9771846at2"/>
<dbReference type="RefSeq" id="WP_133586220.1">
    <property type="nucleotide sequence ID" value="NZ_SNYV01000017.1"/>
</dbReference>
<comment type="similarity">
    <text evidence="1">Belongs to the glycosyltransferase 2 family.</text>
</comment>
<gene>
    <name evidence="5" type="ORF">CLV99_4070</name>
</gene>
<dbReference type="GO" id="GO:0016757">
    <property type="term" value="F:glycosyltransferase activity"/>
    <property type="evidence" value="ECO:0007669"/>
    <property type="project" value="UniProtKB-KW"/>
</dbReference>
<comment type="caution">
    <text evidence="5">The sequence shown here is derived from an EMBL/GenBank/DDBJ whole genome shotgun (WGS) entry which is preliminary data.</text>
</comment>
<organism evidence="5 6">
    <name type="scientific">Sphingobacterium yanglingense</name>
    <dbReference type="NCBI Taxonomy" id="1437280"/>
    <lineage>
        <taxon>Bacteria</taxon>
        <taxon>Pseudomonadati</taxon>
        <taxon>Bacteroidota</taxon>
        <taxon>Sphingobacteriia</taxon>
        <taxon>Sphingobacteriales</taxon>
        <taxon>Sphingobacteriaceae</taxon>
        <taxon>Sphingobacterium</taxon>
    </lineage>
</organism>
<accession>A0A4R6W8X7</accession>
<evidence type="ECO:0000313" key="6">
    <source>
        <dbReference type="Proteomes" id="UP000295292"/>
    </source>
</evidence>
<keyword evidence="3 5" id="KW-0808">Transferase</keyword>
<dbReference type="PANTHER" id="PTHR43179">
    <property type="entry name" value="RHAMNOSYLTRANSFERASE WBBL"/>
    <property type="match status" value="1"/>
</dbReference>
<dbReference type="PANTHER" id="PTHR43179:SF12">
    <property type="entry name" value="GALACTOFURANOSYLTRANSFERASE GLFT2"/>
    <property type="match status" value="1"/>
</dbReference>
<evidence type="ECO:0000313" key="5">
    <source>
        <dbReference type="EMBL" id="TDQ75465.1"/>
    </source>
</evidence>
<protein>
    <submittedName>
        <fullName evidence="5">GT2 family glycosyltransferase</fullName>
    </submittedName>
</protein>